<evidence type="ECO:0000259" key="11">
    <source>
        <dbReference type="PROSITE" id="PS50071"/>
    </source>
</evidence>
<dbReference type="PANTHER" id="PTHR45664:SF18">
    <property type="entry name" value="HOMEOBOX PROTEIN HOX3"/>
    <property type="match status" value="1"/>
</dbReference>
<keyword evidence="7 8" id="KW-0539">Nucleus</keyword>
<dbReference type="PRINTS" id="PR00024">
    <property type="entry name" value="HOMEOBOX"/>
</dbReference>
<evidence type="ECO:0000256" key="1">
    <source>
        <dbReference type="ARBA" id="ARBA00004123"/>
    </source>
</evidence>
<dbReference type="InterPro" id="IPR017970">
    <property type="entry name" value="Homeobox_CS"/>
</dbReference>
<keyword evidence="5 8" id="KW-0371">Homeobox</keyword>
<dbReference type="InterPro" id="IPR001356">
    <property type="entry name" value="HD"/>
</dbReference>
<proteinExistence type="predicted"/>
<organism evidence="12 13">
    <name type="scientific">Coilia grayii</name>
    <name type="common">Gray's grenadier anchovy</name>
    <dbReference type="NCBI Taxonomy" id="363190"/>
    <lineage>
        <taxon>Eukaryota</taxon>
        <taxon>Metazoa</taxon>
        <taxon>Chordata</taxon>
        <taxon>Craniata</taxon>
        <taxon>Vertebrata</taxon>
        <taxon>Euteleostomi</taxon>
        <taxon>Actinopterygii</taxon>
        <taxon>Neopterygii</taxon>
        <taxon>Teleostei</taxon>
        <taxon>Clupei</taxon>
        <taxon>Clupeiformes</taxon>
        <taxon>Clupeoidei</taxon>
        <taxon>Engraulidae</taxon>
        <taxon>Coilinae</taxon>
        <taxon>Coilia</taxon>
    </lineage>
</organism>
<feature type="region of interest" description="Disordered" evidence="10">
    <location>
        <begin position="102"/>
        <end position="165"/>
    </location>
</feature>
<protein>
    <recommendedName>
        <fullName evidence="11">Homeobox domain-containing protein</fullName>
    </recommendedName>
</protein>
<dbReference type="Pfam" id="PF00046">
    <property type="entry name" value="Homeodomain"/>
    <property type="match status" value="1"/>
</dbReference>
<accession>A0ABD1IV25</accession>
<evidence type="ECO:0000256" key="4">
    <source>
        <dbReference type="ARBA" id="ARBA00023125"/>
    </source>
</evidence>
<dbReference type="SMART" id="SM00389">
    <property type="entry name" value="HOX"/>
    <property type="match status" value="1"/>
</dbReference>
<reference evidence="12 13" key="1">
    <citation type="submission" date="2024-09" db="EMBL/GenBank/DDBJ databases">
        <title>A chromosome-level genome assembly of Gray's grenadier anchovy, Coilia grayii.</title>
        <authorList>
            <person name="Fu Z."/>
        </authorList>
    </citation>
    <scope>NUCLEOTIDE SEQUENCE [LARGE SCALE GENOMIC DNA]</scope>
    <source>
        <strain evidence="12">G4</strain>
        <tissue evidence="12">Muscle</tissue>
    </source>
</reference>
<dbReference type="InterPro" id="IPR001827">
    <property type="entry name" value="Homeobox_Antennapedia_CS"/>
</dbReference>
<keyword evidence="3" id="KW-0805">Transcription regulation</keyword>
<evidence type="ECO:0000256" key="10">
    <source>
        <dbReference type="SAM" id="MobiDB-lite"/>
    </source>
</evidence>
<feature type="DNA-binding region" description="Homeobox" evidence="8">
    <location>
        <begin position="162"/>
        <end position="221"/>
    </location>
</feature>
<evidence type="ECO:0000256" key="3">
    <source>
        <dbReference type="ARBA" id="ARBA00023015"/>
    </source>
</evidence>
<comment type="subcellular location">
    <subcellularLocation>
        <location evidence="1 8 9">Nucleus</location>
    </subcellularLocation>
</comment>
<dbReference type="GO" id="GO:0005634">
    <property type="term" value="C:nucleus"/>
    <property type="evidence" value="ECO:0007669"/>
    <property type="project" value="UniProtKB-SubCell"/>
</dbReference>
<dbReference type="Gene3D" id="1.10.10.60">
    <property type="entry name" value="Homeodomain-like"/>
    <property type="match status" value="1"/>
</dbReference>
<feature type="domain" description="Homeobox" evidence="11">
    <location>
        <begin position="160"/>
        <end position="220"/>
    </location>
</feature>
<dbReference type="PROSITE" id="PS00032">
    <property type="entry name" value="ANTENNAPEDIA"/>
    <property type="match status" value="1"/>
</dbReference>
<name>A0ABD1IV25_9TELE</name>
<evidence type="ECO:0000256" key="8">
    <source>
        <dbReference type="PROSITE-ProRule" id="PRU00108"/>
    </source>
</evidence>
<evidence type="ECO:0000313" key="13">
    <source>
        <dbReference type="Proteomes" id="UP001591681"/>
    </source>
</evidence>
<dbReference type="FunFam" id="1.10.10.60:FF:000504">
    <property type="entry name" value="Transcription factor RFX3"/>
    <property type="match status" value="1"/>
</dbReference>
<dbReference type="InterPro" id="IPR009057">
    <property type="entry name" value="Homeodomain-like_sf"/>
</dbReference>
<keyword evidence="4 8" id="KW-0238">DNA-binding</keyword>
<evidence type="ECO:0000256" key="7">
    <source>
        <dbReference type="ARBA" id="ARBA00023242"/>
    </source>
</evidence>
<keyword evidence="2" id="KW-0217">Developmental protein</keyword>
<dbReference type="PROSITE" id="PS50071">
    <property type="entry name" value="HOMEOBOX_2"/>
    <property type="match status" value="1"/>
</dbReference>
<dbReference type="EMBL" id="JBHFQA010000023">
    <property type="protein sequence ID" value="KAL2078100.1"/>
    <property type="molecule type" value="Genomic_DNA"/>
</dbReference>
<dbReference type="PROSITE" id="PS00027">
    <property type="entry name" value="HOMEOBOX_1"/>
    <property type="match status" value="1"/>
</dbReference>
<comment type="caution">
    <text evidence="12">The sequence shown here is derived from an EMBL/GenBank/DDBJ whole genome shotgun (WGS) entry which is preliminary data.</text>
</comment>
<dbReference type="CDD" id="cd00086">
    <property type="entry name" value="homeodomain"/>
    <property type="match status" value="1"/>
</dbReference>
<evidence type="ECO:0000256" key="6">
    <source>
        <dbReference type="ARBA" id="ARBA00023163"/>
    </source>
</evidence>
<evidence type="ECO:0000313" key="12">
    <source>
        <dbReference type="EMBL" id="KAL2078100.1"/>
    </source>
</evidence>
<evidence type="ECO:0000256" key="5">
    <source>
        <dbReference type="ARBA" id="ARBA00023155"/>
    </source>
</evidence>
<dbReference type="Proteomes" id="UP001591681">
    <property type="component" value="Unassembled WGS sequence"/>
</dbReference>
<evidence type="ECO:0000256" key="9">
    <source>
        <dbReference type="RuleBase" id="RU000682"/>
    </source>
</evidence>
<dbReference type="InterPro" id="IPR020479">
    <property type="entry name" value="HD_metazoa"/>
</dbReference>
<gene>
    <name evidence="12" type="ORF">ACEWY4_025785</name>
</gene>
<keyword evidence="13" id="KW-1185">Reference proteome</keyword>
<dbReference type="AlphaFoldDB" id="A0ABD1IV25"/>
<dbReference type="GO" id="GO:0003677">
    <property type="term" value="F:DNA binding"/>
    <property type="evidence" value="ECO:0007669"/>
    <property type="project" value="UniProtKB-UniRule"/>
</dbReference>
<sequence>MRTSLEMQDTALAVDSQGFEAYPLQGLGFHDMPPGFQASAQSERTDCTLQCVDNCAPYQRGEPGVQNMGCLSVCPPVGLLQSSAAISTPGLGSSSLQAGVEEERNRISSSFHNKPANRNHIFPWMKESKQNSKIKRSPPSAHTVNDESVSGDGKSNVAPSASKRARTAYTSAQLVELEKEFHFNRYLCRPRRVEMANLLNLTERQIKIWFQNRRMKYKKDEKFKGVSVSSSSESSPSGSPTLCLRASSINSFSSSCQSDDKLLASFNKSQYAPYDVLPTYANTLNSICSSSQKYFNSTQYDHHGPSNCNYMTPRVQENPGFVGESYDGPEPVYRLNHLSQIECRDLDGSMQVAASPQYDLCESNVPYIQQTQYSPHHSQDAHLQADRLTHL</sequence>
<evidence type="ECO:0000256" key="2">
    <source>
        <dbReference type="ARBA" id="ARBA00022473"/>
    </source>
</evidence>
<dbReference type="PANTHER" id="PTHR45664">
    <property type="entry name" value="PROTEIN ZERKNUELLT 1-RELATED"/>
    <property type="match status" value="1"/>
</dbReference>
<dbReference type="SUPFAM" id="SSF46689">
    <property type="entry name" value="Homeodomain-like"/>
    <property type="match status" value="1"/>
</dbReference>
<keyword evidence="6" id="KW-0804">Transcription</keyword>